<protein>
    <recommendedName>
        <fullName evidence="2">Aminotransferase-like plant mobile domain-containing protein</fullName>
    </recommendedName>
</protein>
<evidence type="ECO:0000259" key="2">
    <source>
        <dbReference type="Pfam" id="PF10536"/>
    </source>
</evidence>
<proteinExistence type="predicted"/>
<evidence type="ECO:0000313" key="4">
    <source>
        <dbReference type="Proteomes" id="UP001151287"/>
    </source>
</evidence>
<sequence length="385" mass="43996">MPLRRKVPKAPARRSTRLRGDAGTSISTGYVDADAVVPPGPVNADRLLHLDESKLRGTADVAFLYDLPTIGKTVTGQTNYDAIQLLQELALPQDKNTETDLHSSNSVQYNWGAVTLAMLYRGLDTAFINNNIQVGVPWLLLQLWSYARLLLSRPTITKNFDGWGLPNIDSCPPYERNWTTREKSKKMIGPTRSGLDYARDVRMKMRHEHVMWRPYNHIRDRMPRCAQPWLRMKQLIAYQHSTYRAIDWHEIFSTKVNKWANTAEVRVIEDPVWSENIWTDYRRWLRVPGGAHLVRIPEGTATGSVRDLSYLHKIPGHMNLVKHTLREALRVCAWTVTKGFCRAGKKLLRGCSTSLDIAGEPHRLPRLLESKGLHSYIDSIPDTDD</sequence>
<feature type="region of interest" description="Disordered" evidence="1">
    <location>
        <begin position="1"/>
        <end position="25"/>
    </location>
</feature>
<evidence type="ECO:0000256" key="1">
    <source>
        <dbReference type="SAM" id="MobiDB-lite"/>
    </source>
</evidence>
<dbReference type="PANTHER" id="PTHR46033">
    <property type="entry name" value="PROTEIN MAIN-LIKE 2"/>
    <property type="match status" value="1"/>
</dbReference>
<dbReference type="Pfam" id="PF10536">
    <property type="entry name" value="PMD"/>
    <property type="match status" value="1"/>
</dbReference>
<gene>
    <name evidence="3" type="ORF">LUZ63_016769</name>
</gene>
<feature type="compositionally biased region" description="Basic residues" evidence="1">
    <location>
        <begin position="1"/>
        <end position="17"/>
    </location>
</feature>
<comment type="caution">
    <text evidence="3">The sequence shown here is derived from an EMBL/GenBank/DDBJ whole genome shotgun (WGS) entry which is preliminary data.</text>
</comment>
<reference evidence="3" key="1">
    <citation type="journal article" date="2022" name="Cell">
        <title>Repeat-based holocentromeres influence genome architecture and karyotype evolution.</title>
        <authorList>
            <person name="Hofstatter P.G."/>
            <person name="Thangavel G."/>
            <person name="Lux T."/>
            <person name="Neumann P."/>
            <person name="Vondrak T."/>
            <person name="Novak P."/>
            <person name="Zhang M."/>
            <person name="Costa L."/>
            <person name="Castellani M."/>
            <person name="Scott A."/>
            <person name="Toegelov H."/>
            <person name="Fuchs J."/>
            <person name="Mata-Sucre Y."/>
            <person name="Dias Y."/>
            <person name="Vanzela A.L.L."/>
            <person name="Huettel B."/>
            <person name="Almeida C.C.S."/>
            <person name="Simkova H."/>
            <person name="Souza G."/>
            <person name="Pedrosa-Harand A."/>
            <person name="Macas J."/>
            <person name="Mayer K.F.X."/>
            <person name="Houben A."/>
            <person name="Marques A."/>
        </authorList>
    </citation>
    <scope>NUCLEOTIDE SEQUENCE</scope>
    <source>
        <strain evidence="3">RhyBre1mFocal</strain>
    </source>
</reference>
<feature type="domain" description="Aminotransferase-like plant mobile" evidence="2">
    <location>
        <begin position="104"/>
        <end position="237"/>
    </location>
</feature>
<dbReference type="EMBL" id="JAMQYH010000005">
    <property type="protein sequence ID" value="KAJ1685379.1"/>
    <property type="molecule type" value="Genomic_DNA"/>
</dbReference>
<dbReference type="InterPro" id="IPR044824">
    <property type="entry name" value="MAIN-like"/>
</dbReference>
<dbReference type="Proteomes" id="UP001151287">
    <property type="component" value="Unassembled WGS sequence"/>
</dbReference>
<organism evidence="3 4">
    <name type="scientific">Rhynchospora breviuscula</name>
    <dbReference type="NCBI Taxonomy" id="2022672"/>
    <lineage>
        <taxon>Eukaryota</taxon>
        <taxon>Viridiplantae</taxon>
        <taxon>Streptophyta</taxon>
        <taxon>Embryophyta</taxon>
        <taxon>Tracheophyta</taxon>
        <taxon>Spermatophyta</taxon>
        <taxon>Magnoliopsida</taxon>
        <taxon>Liliopsida</taxon>
        <taxon>Poales</taxon>
        <taxon>Cyperaceae</taxon>
        <taxon>Cyperoideae</taxon>
        <taxon>Rhynchosporeae</taxon>
        <taxon>Rhynchospora</taxon>
    </lineage>
</organism>
<dbReference type="GO" id="GO:0010073">
    <property type="term" value="P:meristem maintenance"/>
    <property type="evidence" value="ECO:0007669"/>
    <property type="project" value="InterPro"/>
</dbReference>
<name>A0A9P9ZAJ2_9POAL</name>
<evidence type="ECO:0000313" key="3">
    <source>
        <dbReference type="EMBL" id="KAJ1685379.1"/>
    </source>
</evidence>
<dbReference type="PANTHER" id="PTHR46033:SF8">
    <property type="entry name" value="PROTEIN MAINTENANCE OF MERISTEMS-LIKE"/>
    <property type="match status" value="1"/>
</dbReference>
<dbReference type="AlphaFoldDB" id="A0A9P9ZAJ2"/>
<accession>A0A9P9ZAJ2</accession>
<dbReference type="InterPro" id="IPR019557">
    <property type="entry name" value="AminoTfrase-like_pln_mobile"/>
</dbReference>
<keyword evidence="4" id="KW-1185">Reference proteome</keyword>